<keyword evidence="9 16" id="KW-0378">Hydrolase</keyword>
<evidence type="ECO:0000256" key="4">
    <source>
        <dbReference type="ARBA" id="ARBA00012045"/>
    </source>
</evidence>
<evidence type="ECO:0000256" key="14">
    <source>
        <dbReference type="RuleBase" id="RU365096"/>
    </source>
</evidence>
<dbReference type="FunFam" id="1.10.340.30:FF:000002">
    <property type="entry name" value="Adenine DNA glycosylase"/>
    <property type="match status" value="1"/>
</dbReference>
<dbReference type="InterPro" id="IPR044298">
    <property type="entry name" value="MIG/MutY"/>
</dbReference>
<dbReference type="SMART" id="SM00478">
    <property type="entry name" value="ENDO3c"/>
    <property type="match status" value="1"/>
</dbReference>
<dbReference type="GO" id="GO:0035485">
    <property type="term" value="F:adenine/guanine mispair binding"/>
    <property type="evidence" value="ECO:0007669"/>
    <property type="project" value="TreeGrafter"/>
</dbReference>
<dbReference type="GO" id="GO:0046872">
    <property type="term" value="F:metal ion binding"/>
    <property type="evidence" value="ECO:0007669"/>
    <property type="project" value="UniProtKB-UniRule"/>
</dbReference>
<dbReference type="GO" id="GO:0006298">
    <property type="term" value="P:mismatch repair"/>
    <property type="evidence" value="ECO:0007669"/>
    <property type="project" value="TreeGrafter"/>
</dbReference>
<dbReference type="CDD" id="cd00056">
    <property type="entry name" value="ENDO3c"/>
    <property type="match status" value="1"/>
</dbReference>
<evidence type="ECO:0000256" key="5">
    <source>
        <dbReference type="ARBA" id="ARBA00022023"/>
    </source>
</evidence>
<evidence type="ECO:0000256" key="11">
    <source>
        <dbReference type="ARBA" id="ARBA00023014"/>
    </source>
</evidence>
<dbReference type="Gene3D" id="1.10.1670.10">
    <property type="entry name" value="Helix-hairpin-Helix base-excision DNA repair enzymes (C-terminal)"/>
    <property type="match status" value="1"/>
</dbReference>
<dbReference type="InterPro" id="IPR003265">
    <property type="entry name" value="HhH-GPD_domain"/>
</dbReference>
<keyword evidence="11" id="KW-0411">Iron-sulfur</keyword>
<dbReference type="Gene3D" id="3.90.79.10">
    <property type="entry name" value="Nucleoside Triphosphate Pyrophosphohydrolase"/>
    <property type="match status" value="1"/>
</dbReference>
<evidence type="ECO:0000256" key="6">
    <source>
        <dbReference type="ARBA" id="ARBA00022485"/>
    </source>
</evidence>
<gene>
    <name evidence="16" type="ORF">FHS60_000012</name>
</gene>
<dbReference type="PANTHER" id="PTHR42944:SF1">
    <property type="entry name" value="ADENINE DNA GLYCOSYLASE"/>
    <property type="match status" value="1"/>
</dbReference>
<evidence type="ECO:0000313" key="16">
    <source>
        <dbReference type="EMBL" id="MBB3701570.1"/>
    </source>
</evidence>
<comment type="cofactor">
    <cofactor evidence="14">
        <name>[4Fe-4S] cluster</name>
        <dbReference type="ChEBI" id="CHEBI:49883"/>
    </cofactor>
    <text evidence="14">Binds 1 [4Fe-4S] cluster.</text>
</comment>
<feature type="domain" description="HhH-GPD" evidence="15">
    <location>
        <begin position="71"/>
        <end position="220"/>
    </location>
</feature>
<comment type="similarity">
    <text evidence="3 14">Belongs to the Nth/MutY family.</text>
</comment>
<dbReference type="SUPFAM" id="SSF48150">
    <property type="entry name" value="DNA-glycosylase"/>
    <property type="match status" value="1"/>
</dbReference>
<evidence type="ECO:0000256" key="3">
    <source>
        <dbReference type="ARBA" id="ARBA00008343"/>
    </source>
</evidence>
<accession>A0A7W5XWX7</accession>
<dbReference type="InterPro" id="IPR003651">
    <property type="entry name" value="Endonuclease3_FeS-loop_motif"/>
</dbReference>
<organism evidence="16 17">
    <name type="scientific">Alloprevotella rava</name>
    <dbReference type="NCBI Taxonomy" id="671218"/>
    <lineage>
        <taxon>Bacteria</taxon>
        <taxon>Pseudomonadati</taxon>
        <taxon>Bacteroidota</taxon>
        <taxon>Bacteroidia</taxon>
        <taxon>Bacteroidales</taxon>
        <taxon>Prevotellaceae</taxon>
        <taxon>Alloprevotella</taxon>
    </lineage>
</organism>
<dbReference type="InterPro" id="IPR023170">
    <property type="entry name" value="HhH_base_excis_C"/>
</dbReference>
<reference evidence="16 17" key="1">
    <citation type="submission" date="2020-08" db="EMBL/GenBank/DDBJ databases">
        <title>Genomic Encyclopedia of Type Strains, Phase IV (KMG-IV): sequencing the most valuable type-strain genomes for metagenomic binning, comparative biology and taxonomic classification.</title>
        <authorList>
            <person name="Goeker M."/>
        </authorList>
    </citation>
    <scope>NUCLEOTIDE SEQUENCE [LARGE SCALE GENOMIC DNA]</scope>
    <source>
        <strain evidence="16 17">DSM 22548</strain>
    </source>
</reference>
<sequence length="379" mass="43425">MKKGRIKNESLDRQTKTYEKSDTSCEALLGNSFLFSSKFASVLLKWYEEHKRSLPWRDTKDPYRIWISEIILQQTRVVQGYDYYLRFLERFPDVFVLAAASEDEVMQQWQGLGYYSRARNLHAAAKTIAALGHFPTTYEEIRTLKGVGDYTAAAISSFAFGLPTAVVDGNVYRVLARHFGIFTPIDTTMGKRVFRELAQQLLDEQHPGDYNQALMDFGALQCTPQSPQCTDCPLANTCVAFSTTSVDQLPVKSKKTEVKTRYFVYLYIRCEGKILLHRRGAGDIWQGLYEPPLFEFNHKVEFDEVVRSADLPLDSRYRLVAEGVKHVLTHRVLLADCYEVNVPAEAFSILIERGYTVVEEKVRSEFAAPRLVTRLYSML</sequence>
<dbReference type="Proteomes" id="UP000541425">
    <property type="component" value="Unassembled WGS sequence"/>
</dbReference>
<evidence type="ECO:0000256" key="13">
    <source>
        <dbReference type="ARBA" id="ARBA00023295"/>
    </source>
</evidence>
<evidence type="ECO:0000256" key="2">
    <source>
        <dbReference type="ARBA" id="ARBA00002933"/>
    </source>
</evidence>
<protein>
    <recommendedName>
        <fullName evidence="5 14">Adenine DNA glycosylase</fullName>
        <ecNumber evidence="4 14">3.2.2.31</ecNumber>
    </recommendedName>
</protein>
<dbReference type="EC" id="3.2.2.31" evidence="4 14"/>
<dbReference type="GO" id="GO:0051539">
    <property type="term" value="F:4 iron, 4 sulfur cluster binding"/>
    <property type="evidence" value="ECO:0007669"/>
    <property type="project" value="UniProtKB-UniRule"/>
</dbReference>
<dbReference type="EMBL" id="JACICA010000001">
    <property type="protein sequence ID" value="MBB3701570.1"/>
    <property type="molecule type" value="Genomic_DNA"/>
</dbReference>
<dbReference type="PANTHER" id="PTHR42944">
    <property type="entry name" value="ADENINE DNA GLYCOSYLASE"/>
    <property type="match status" value="1"/>
</dbReference>
<evidence type="ECO:0000256" key="10">
    <source>
        <dbReference type="ARBA" id="ARBA00023004"/>
    </source>
</evidence>
<dbReference type="InterPro" id="IPR005760">
    <property type="entry name" value="A/G_AdeGlyc_MutY"/>
</dbReference>
<comment type="function">
    <text evidence="2">Adenine glycosylase active on G-A mispairs. MutY also corrects error-prone DNA synthesis past GO lesions which are due to the oxidatively damaged form of guanine: 7,8-dihydro-8-oxoguanine (8-oxo-dGTP).</text>
</comment>
<keyword evidence="6" id="KW-0004">4Fe-4S</keyword>
<evidence type="ECO:0000256" key="12">
    <source>
        <dbReference type="ARBA" id="ARBA00023204"/>
    </source>
</evidence>
<dbReference type="GO" id="GO:0000701">
    <property type="term" value="F:purine-specific mismatch base pair DNA N-glycosylase activity"/>
    <property type="evidence" value="ECO:0007669"/>
    <property type="project" value="UniProtKB-EC"/>
</dbReference>
<dbReference type="AlphaFoldDB" id="A0A7W5XWX7"/>
<dbReference type="InterPro" id="IPR029119">
    <property type="entry name" value="MutY_C"/>
</dbReference>
<keyword evidence="12" id="KW-0234">DNA repair</keyword>
<evidence type="ECO:0000313" key="17">
    <source>
        <dbReference type="Proteomes" id="UP000541425"/>
    </source>
</evidence>
<evidence type="ECO:0000259" key="15">
    <source>
        <dbReference type="SMART" id="SM00478"/>
    </source>
</evidence>
<dbReference type="CDD" id="cd03431">
    <property type="entry name" value="NUDIX_DNA_Glycosylase_C-MutY"/>
    <property type="match status" value="1"/>
</dbReference>
<evidence type="ECO:0000256" key="1">
    <source>
        <dbReference type="ARBA" id="ARBA00000843"/>
    </source>
</evidence>
<comment type="catalytic activity">
    <reaction evidence="1 14">
        <text>Hydrolyzes free adenine bases from 7,8-dihydro-8-oxoguanine:adenine mismatched double-stranded DNA, leaving an apurinic site.</text>
        <dbReference type="EC" id="3.2.2.31"/>
    </reaction>
</comment>
<comment type="caution">
    <text evidence="16">The sequence shown here is derived from an EMBL/GenBank/DDBJ whole genome shotgun (WGS) entry which is preliminary data.</text>
</comment>
<keyword evidence="7" id="KW-0479">Metal-binding</keyword>
<dbReference type="Gene3D" id="1.10.340.30">
    <property type="entry name" value="Hypothetical protein, domain 2"/>
    <property type="match status" value="1"/>
</dbReference>
<dbReference type="GO" id="GO:0032357">
    <property type="term" value="F:oxidized purine DNA binding"/>
    <property type="evidence" value="ECO:0007669"/>
    <property type="project" value="TreeGrafter"/>
</dbReference>
<dbReference type="Pfam" id="PF14815">
    <property type="entry name" value="NUDIX_4"/>
    <property type="match status" value="1"/>
</dbReference>
<dbReference type="InterPro" id="IPR011257">
    <property type="entry name" value="DNA_glycosylase"/>
</dbReference>
<evidence type="ECO:0000256" key="7">
    <source>
        <dbReference type="ARBA" id="ARBA00022723"/>
    </source>
</evidence>
<dbReference type="SUPFAM" id="SSF55811">
    <property type="entry name" value="Nudix"/>
    <property type="match status" value="1"/>
</dbReference>
<dbReference type="Pfam" id="PF00730">
    <property type="entry name" value="HhH-GPD"/>
    <property type="match status" value="1"/>
</dbReference>
<dbReference type="GO" id="GO:0034039">
    <property type="term" value="F:8-oxo-7,8-dihydroguanine DNA N-glycosylase activity"/>
    <property type="evidence" value="ECO:0007669"/>
    <property type="project" value="TreeGrafter"/>
</dbReference>
<keyword evidence="13 14" id="KW-0326">Glycosidase</keyword>
<dbReference type="NCBIfam" id="TIGR01084">
    <property type="entry name" value="mutY"/>
    <property type="match status" value="1"/>
</dbReference>
<evidence type="ECO:0000256" key="8">
    <source>
        <dbReference type="ARBA" id="ARBA00022763"/>
    </source>
</evidence>
<keyword evidence="10 14" id="KW-0408">Iron</keyword>
<name>A0A7W5XWX7_9BACT</name>
<dbReference type="SMART" id="SM00525">
    <property type="entry name" value="FES"/>
    <property type="match status" value="1"/>
</dbReference>
<proteinExistence type="inferred from homology"/>
<dbReference type="InterPro" id="IPR015797">
    <property type="entry name" value="NUDIX_hydrolase-like_dom_sf"/>
</dbReference>
<evidence type="ECO:0000256" key="9">
    <source>
        <dbReference type="ARBA" id="ARBA00022801"/>
    </source>
</evidence>
<keyword evidence="8 14" id="KW-0227">DNA damage</keyword>
<dbReference type="GO" id="GO:0006284">
    <property type="term" value="P:base-excision repair"/>
    <property type="evidence" value="ECO:0007669"/>
    <property type="project" value="UniProtKB-UniRule"/>
</dbReference>